<evidence type="ECO:0000259" key="2">
    <source>
        <dbReference type="SMART" id="SM00062"/>
    </source>
</evidence>
<dbReference type="Gene3D" id="3.40.190.10">
    <property type="entry name" value="Periplasmic binding protein-like II"/>
    <property type="match status" value="2"/>
</dbReference>
<feature type="signal peptide" evidence="1">
    <location>
        <begin position="1"/>
        <end position="21"/>
    </location>
</feature>
<feature type="chain" id="PRO_5007573052" description="Solute-binding protein family 3/N-terminal domain-containing protein" evidence="1">
    <location>
        <begin position="22"/>
        <end position="267"/>
    </location>
</feature>
<gene>
    <name evidence="3" type="ORF">AZI86_13585</name>
</gene>
<protein>
    <recommendedName>
        <fullName evidence="2">Solute-binding protein family 3/N-terminal domain-containing protein</fullName>
    </recommendedName>
</protein>
<dbReference type="SUPFAM" id="SSF53850">
    <property type="entry name" value="Periplasmic binding protein-like II"/>
    <property type="match status" value="1"/>
</dbReference>
<organism evidence="3 4">
    <name type="scientific">Bdellovibrio bacteriovorus</name>
    <dbReference type="NCBI Taxonomy" id="959"/>
    <lineage>
        <taxon>Bacteria</taxon>
        <taxon>Pseudomonadati</taxon>
        <taxon>Bdellovibrionota</taxon>
        <taxon>Bdellovibrionia</taxon>
        <taxon>Bdellovibrionales</taxon>
        <taxon>Pseudobdellovibrionaceae</taxon>
        <taxon>Bdellovibrio</taxon>
    </lineage>
</organism>
<evidence type="ECO:0000313" key="3">
    <source>
        <dbReference type="EMBL" id="KYG63845.1"/>
    </source>
</evidence>
<comment type="caution">
    <text evidence="3">The sequence shown here is derived from an EMBL/GenBank/DDBJ whole genome shotgun (WGS) entry which is preliminary data.</text>
</comment>
<dbReference type="InterPro" id="IPR001638">
    <property type="entry name" value="Solute-binding_3/MltF_N"/>
</dbReference>
<feature type="domain" description="Solute-binding protein family 3/N-terminal" evidence="2">
    <location>
        <begin position="47"/>
        <end position="257"/>
    </location>
</feature>
<keyword evidence="4" id="KW-1185">Reference proteome</keyword>
<accession>A0A150WJU0</accession>
<evidence type="ECO:0000313" key="4">
    <source>
        <dbReference type="Proteomes" id="UP000075320"/>
    </source>
</evidence>
<proteinExistence type="predicted"/>
<sequence>MASHLIPILAAVILFSSQSFAQSKSSSKNCHRNFIIGLNAEVVSRDKVGVEKISADLLSEIKKRVPCSFDERNISFTRASEDLRMRRIDMYAFAFSIPEFLEFSDPVLLYSVNRLLVVKKDFYKEGASAEDYLKNPKLRLGAISGGRFFTSDKEIELLQKQDRISFDPFPDGMFKLFEQGKIQAFFISPTYYNLYAQKYSLKEKTRVIADKSTLDLALFLSKTRMSESEKSLFRNAIKSMRTDGSIKKILLKYLPPSEVEKYYQTKN</sequence>
<dbReference type="EMBL" id="LUKE01000003">
    <property type="protein sequence ID" value="KYG63845.1"/>
    <property type="molecule type" value="Genomic_DNA"/>
</dbReference>
<dbReference type="AlphaFoldDB" id="A0A150WJU0"/>
<keyword evidence="1" id="KW-0732">Signal</keyword>
<dbReference type="OrthoDB" id="5290345at2"/>
<dbReference type="RefSeq" id="WP_061835739.1">
    <property type="nucleotide sequence ID" value="NZ_LUKE01000003.1"/>
</dbReference>
<reference evidence="3 4" key="1">
    <citation type="submission" date="2016-03" db="EMBL/GenBank/DDBJ databases">
        <authorList>
            <person name="Ploux O."/>
        </authorList>
    </citation>
    <scope>NUCLEOTIDE SEQUENCE [LARGE SCALE GENOMIC DNA]</scope>
    <source>
        <strain evidence="3 4">R0</strain>
    </source>
</reference>
<dbReference type="SMART" id="SM00062">
    <property type="entry name" value="PBPb"/>
    <property type="match status" value="1"/>
</dbReference>
<name>A0A150WJU0_BDEBC</name>
<evidence type="ECO:0000256" key="1">
    <source>
        <dbReference type="SAM" id="SignalP"/>
    </source>
</evidence>
<dbReference type="Proteomes" id="UP000075320">
    <property type="component" value="Unassembled WGS sequence"/>
</dbReference>